<dbReference type="InterPro" id="IPR013783">
    <property type="entry name" value="Ig-like_fold"/>
</dbReference>
<keyword evidence="6" id="KW-1015">Disulfide bond</keyword>
<proteinExistence type="predicted"/>
<dbReference type="InterPro" id="IPR003599">
    <property type="entry name" value="Ig_sub"/>
</dbReference>
<dbReference type="SMART" id="SM00409">
    <property type="entry name" value="IG"/>
    <property type="match status" value="1"/>
</dbReference>
<dbReference type="Gene3D" id="2.60.40.10">
    <property type="entry name" value="Immunoglobulins"/>
    <property type="match status" value="1"/>
</dbReference>
<dbReference type="PROSITE" id="PS50835">
    <property type="entry name" value="IG_LIKE"/>
    <property type="match status" value="1"/>
</dbReference>
<reference evidence="9" key="3">
    <citation type="submission" date="2025-09" db="UniProtKB">
        <authorList>
            <consortium name="Ensembl"/>
        </authorList>
    </citation>
    <scope>IDENTIFICATION</scope>
</reference>
<dbReference type="SUPFAM" id="SSF48726">
    <property type="entry name" value="Immunoglobulin"/>
    <property type="match status" value="1"/>
</dbReference>
<feature type="domain" description="Ig-like" evidence="8">
    <location>
        <begin position="12"/>
        <end position="123"/>
    </location>
</feature>
<evidence type="ECO:0000256" key="6">
    <source>
        <dbReference type="ARBA" id="ARBA00023157"/>
    </source>
</evidence>
<name>A0A665X0E5_ECHNA</name>
<keyword evidence="3" id="KW-0732">Signal</keyword>
<dbReference type="InterPro" id="IPR007110">
    <property type="entry name" value="Ig-like_dom"/>
</dbReference>
<reference evidence="9" key="2">
    <citation type="submission" date="2025-08" db="UniProtKB">
        <authorList>
            <consortium name="Ensembl"/>
        </authorList>
    </citation>
    <scope>IDENTIFICATION</scope>
</reference>
<comment type="subcellular location">
    <subcellularLocation>
        <location evidence="1">Cell membrane</location>
    </subcellularLocation>
</comment>
<organism evidence="9 10">
    <name type="scientific">Echeneis naucrates</name>
    <name type="common">Live sharksucker</name>
    <dbReference type="NCBI Taxonomy" id="173247"/>
    <lineage>
        <taxon>Eukaryota</taxon>
        <taxon>Metazoa</taxon>
        <taxon>Chordata</taxon>
        <taxon>Craniata</taxon>
        <taxon>Vertebrata</taxon>
        <taxon>Euteleostomi</taxon>
        <taxon>Actinopterygii</taxon>
        <taxon>Neopterygii</taxon>
        <taxon>Teleostei</taxon>
        <taxon>Neoteleostei</taxon>
        <taxon>Acanthomorphata</taxon>
        <taxon>Carangaria</taxon>
        <taxon>Carangiformes</taxon>
        <taxon>Echeneidae</taxon>
        <taxon>Echeneis</taxon>
    </lineage>
</organism>
<dbReference type="GO" id="GO:0005886">
    <property type="term" value="C:plasma membrane"/>
    <property type="evidence" value="ECO:0007669"/>
    <property type="project" value="UniProtKB-SubCell"/>
</dbReference>
<dbReference type="Ensembl" id="ENSENLT00000050797.1">
    <property type="protein sequence ID" value="ENSENLP00000049581.1"/>
    <property type="gene ID" value="ENSENLG00000020866.1"/>
</dbReference>
<keyword evidence="2" id="KW-1003">Cell membrane</keyword>
<evidence type="ECO:0000313" key="10">
    <source>
        <dbReference type="Proteomes" id="UP000472264"/>
    </source>
</evidence>
<dbReference type="GO" id="GO:0002376">
    <property type="term" value="P:immune system process"/>
    <property type="evidence" value="ECO:0007669"/>
    <property type="project" value="UniProtKB-KW"/>
</dbReference>
<dbReference type="AlphaFoldDB" id="A0A665X0E5"/>
<evidence type="ECO:0000256" key="5">
    <source>
        <dbReference type="ARBA" id="ARBA00023136"/>
    </source>
</evidence>
<protein>
    <recommendedName>
        <fullName evidence="8">Ig-like domain-containing protein</fullName>
    </recommendedName>
</protein>
<dbReference type="PANTHER" id="PTHR19433:SF111">
    <property type="entry name" value="T CELL RECEPTOR ALPHA VARIABLE 4"/>
    <property type="match status" value="1"/>
</dbReference>
<evidence type="ECO:0000256" key="7">
    <source>
        <dbReference type="ARBA" id="ARBA00023180"/>
    </source>
</evidence>
<keyword evidence="10" id="KW-1185">Reference proteome</keyword>
<accession>A0A665X0E5</accession>
<keyword evidence="5" id="KW-0472">Membrane</keyword>
<keyword evidence="7" id="KW-0325">Glycoprotein</keyword>
<dbReference type="InterPro" id="IPR052051">
    <property type="entry name" value="TCR_complex_component"/>
</dbReference>
<evidence type="ECO:0000256" key="4">
    <source>
        <dbReference type="ARBA" id="ARBA00022859"/>
    </source>
</evidence>
<dbReference type="GO" id="GO:0009617">
    <property type="term" value="P:response to bacterium"/>
    <property type="evidence" value="ECO:0007669"/>
    <property type="project" value="TreeGrafter"/>
</dbReference>
<evidence type="ECO:0000313" key="9">
    <source>
        <dbReference type="Ensembl" id="ENSENLP00000049581.1"/>
    </source>
</evidence>
<dbReference type="InParanoid" id="A0A665X0E5"/>
<evidence type="ECO:0000259" key="8">
    <source>
        <dbReference type="PROSITE" id="PS50835"/>
    </source>
</evidence>
<keyword evidence="4" id="KW-0391">Immunity</keyword>
<evidence type="ECO:0000256" key="1">
    <source>
        <dbReference type="ARBA" id="ARBA00004236"/>
    </source>
</evidence>
<dbReference type="OMA" id="CAKRESI"/>
<dbReference type="InterPro" id="IPR036179">
    <property type="entry name" value="Ig-like_dom_sf"/>
</dbReference>
<dbReference type="PANTHER" id="PTHR19433">
    <property type="entry name" value="T-CELL RECEPTOR ALPHA CHAIN V REGION-RELATED"/>
    <property type="match status" value="1"/>
</dbReference>
<dbReference type="InterPro" id="IPR013106">
    <property type="entry name" value="Ig_V-set"/>
</dbReference>
<sequence>MEISAQVFTSVPQSVSELTVRPGDNITLHCDCKRSTGVYVAWYRNCSHENQPTLVLRTKTENQNKITNIMRPFPHFQLLKNRSSDSYDLLIINITESEEGLYYCGTEENKTNEEKKRTEHRLQHIFCHQYLQSVDVIQ</sequence>
<dbReference type="Proteomes" id="UP000472264">
    <property type="component" value="Chromosome 1"/>
</dbReference>
<dbReference type="Pfam" id="PF07686">
    <property type="entry name" value="V-set"/>
    <property type="match status" value="1"/>
</dbReference>
<reference evidence="9" key="1">
    <citation type="submission" date="2021-04" db="EMBL/GenBank/DDBJ databases">
        <authorList>
            <consortium name="Wellcome Sanger Institute Data Sharing"/>
        </authorList>
    </citation>
    <scope>NUCLEOTIDE SEQUENCE [LARGE SCALE GENOMIC DNA]</scope>
</reference>
<evidence type="ECO:0000256" key="3">
    <source>
        <dbReference type="ARBA" id="ARBA00022729"/>
    </source>
</evidence>
<evidence type="ECO:0000256" key="2">
    <source>
        <dbReference type="ARBA" id="ARBA00022475"/>
    </source>
</evidence>